<feature type="region of interest" description="Disordered" evidence="18">
    <location>
        <begin position="1112"/>
        <end position="1208"/>
    </location>
</feature>
<evidence type="ECO:0000313" key="22">
    <source>
        <dbReference type="Ensembl" id="ENSDLAP00005054388.2"/>
    </source>
</evidence>
<evidence type="ECO:0000259" key="21">
    <source>
        <dbReference type="PROSITE" id="PS50853"/>
    </source>
</evidence>
<evidence type="ECO:0000256" key="10">
    <source>
        <dbReference type="ARBA" id="ARBA00023136"/>
    </source>
</evidence>
<dbReference type="Pfam" id="PF07679">
    <property type="entry name" value="I-set"/>
    <property type="match status" value="2"/>
</dbReference>
<dbReference type="SUPFAM" id="SSF49265">
    <property type="entry name" value="Fibronectin type III"/>
    <property type="match status" value="2"/>
</dbReference>
<evidence type="ECO:0000256" key="4">
    <source>
        <dbReference type="ARBA" id="ARBA00022475"/>
    </source>
</evidence>
<name>A0A8C4NXD3_DICLA</name>
<accession>A0A8C4NXD3</accession>
<evidence type="ECO:0000256" key="9">
    <source>
        <dbReference type="ARBA" id="ARBA00022989"/>
    </source>
</evidence>
<dbReference type="FunFam" id="2.60.40.10:FF:000057">
    <property type="entry name" value="neural cell adhesion molecule L1"/>
    <property type="match status" value="1"/>
</dbReference>
<sequence length="1208" mass="135810">EEIALFLAIHKCSWIIFVCKIHMIFNIYLSLIMLQPPTIVKQSVKDYIVDPRDNIIIECEAKGNPVPTFSWRRNGKFFNIGKDPRVTMRKRSGTLEIGFRSGGRPEDYEGEYQCFATNDLGVALSNKILLRVSKAPLWPKEVLEPVMVTEGSPLVLPCNPPPGLPPPYTFWMNSMVPIPQDKRVSMGLNGDLYFSNVLAKDAHTDYSCNARFPFTHTIQQKNPFTLRVQTSRKVAESTPNFLSPSGSESTKMVLRDEKLLLECIAAGLPTPTVKWFKKGGDLPARKVKFENYNKTLKIINVSEEDAGEYVCMANNHLGSIRHSIFVQVKAAPYWLDKPTNLVLAPDENGRLVCRANGNPKPNIQWLINGQPVESSPPNPSRQELGDTIIFRSVQMGSSAVYQCNASNQHGYLLANAFVSVLDMPPRMLGPKNQLIKVIENNRTFLDCPFFGSPLPELRWFKNGQGSGLDGGQYRVYINGTLEIKRARAEDEGTYTCLANSILGSAENQVRLEVKEPTRIVRAPEHQSAIRGSTARFNCKVKSDPTLPITVTWTKDDKPLNMGWRLRKDEESLTIPNVNEGDEGTYSCTVKSEIDQDSASARLTVLDSSCCSADRPDPPIDLDLSDPAARSIRLTWIPGNDHRSPVTQFLVQFEENRWEPGRWQNLSTYPGDLNSVILQLAPFVNYQFRVIAINSVGQSKPSRPSLRYKTSGAAPDAIPKGLRGWGSKKDNMEISWEPLLDLERNGPNLRYNVWWRRKELEEEWNNVTTMESKYVVQNTETYVPYEIKIQAMNEFGPGPESNVVTGYSGEDKPTDAPTDLQMSKVDDTTAHIHWKPVDLNSVQGEFKEYRLYYWRESSLVPGLVVSKEKKTKGFYSTVAGPSGILSDLVPYSKYKMFMVVANNRFEGPPSNTVEFTTKEGVPDAPRFFRINRRSFDTIHLQWDKPLEPNGILIAYQLKYHTVNGSRVGHTQLETFYPNVTDFSLRLPDRSTRYKFFLSARTTVGAGEVFAEESPHFANEVVDFCRALWDENRLSDALAVTHHGPEKHSLFPLFSLFSCPTLCLCVSPAYIDQVDIATQGWFIGLMCAIALIILILLIVCFIKRSRGGKYPVRDKKDLPLDPVDQKDQDGSFDYHSDEDNKPLQGSQTSLDGNVKESDDSLVDYGEGGDGQFNEDGSFIGQYTVKKDKDETEGNESSEATSPVNAIYSLA</sequence>
<reference evidence="22" key="2">
    <citation type="submission" date="2025-09" db="UniProtKB">
        <authorList>
            <consortium name="Ensembl"/>
        </authorList>
    </citation>
    <scope>IDENTIFICATION</scope>
</reference>
<dbReference type="Pfam" id="PF13882">
    <property type="entry name" value="Bravo_FIGEY"/>
    <property type="match status" value="1"/>
</dbReference>
<dbReference type="GO" id="GO:0005886">
    <property type="term" value="C:plasma membrane"/>
    <property type="evidence" value="ECO:0007669"/>
    <property type="project" value="UniProtKB-SubCell"/>
</dbReference>
<evidence type="ECO:0000259" key="20">
    <source>
        <dbReference type="PROSITE" id="PS50835"/>
    </source>
</evidence>
<dbReference type="PROSITE" id="PS50853">
    <property type="entry name" value="FN3"/>
    <property type="match status" value="4"/>
</dbReference>
<feature type="domain" description="Ig-like" evidence="20">
    <location>
        <begin position="430"/>
        <end position="512"/>
    </location>
</feature>
<keyword evidence="9 19" id="KW-1133">Transmembrane helix</keyword>
<evidence type="ECO:0000256" key="1">
    <source>
        <dbReference type="ARBA" id="ARBA00004251"/>
    </source>
</evidence>
<evidence type="ECO:0000256" key="14">
    <source>
        <dbReference type="ARBA" id="ARBA00023319"/>
    </source>
</evidence>
<dbReference type="PANTHER" id="PTHR44170">
    <property type="entry name" value="PROTEIN SIDEKICK"/>
    <property type="match status" value="1"/>
</dbReference>
<dbReference type="InterPro" id="IPR036179">
    <property type="entry name" value="Ig-like_dom_sf"/>
</dbReference>
<proteinExistence type="inferred from homology"/>
<evidence type="ECO:0000256" key="18">
    <source>
        <dbReference type="SAM" id="MobiDB-lite"/>
    </source>
</evidence>
<keyword evidence="4" id="KW-1003">Cell membrane</keyword>
<dbReference type="FunFam" id="2.60.40.10:FF:000238">
    <property type="entry name" value="Neuronal cell adhesion molecule"/>
    <property type="match status" value="1"/>
</dbReference>
<dbReference type="SMART" id="SM00409">
    <property type="entry name" value="IG"/>
    <property type="match status" value="6"/>
</dbReference>
<dbReference type="InterPro" id="IPR013783">
    <property type="entry name" value="Ig-like_fold"/>
</dbReference>
<evidence type="ECO:0000256" key="17">
    <source>
        <dbReference type="ARBA" id="ARBA00074488"/>
    </source>
</evidence>
<dbReference type="GO" id="GO:0030426">
    <property type="term" value="C:growth cone"/>
    <property type="evidence" value="ECO:0007669"/>
    <property type="project" value="UniProtKB-SubCell"/>
</dbReference>
<evidence type="ECO:0000313" key="23">
    <source>
        <dbReference type="Proteomes" id="UP000694389"/>
    </source>
</evidence>
<keyword evidence="8" id="KW-0130">Cell adhesion</keyword>
<dbReference type="InterPro" id="IPR036116">
    <property type="entry name" value="FN3_sf"/>
</dbReference>
<dbReference type="AlphaFoldDB" id="A0A8C4NXD3"/>
<dbReference type="SMART" id="SM00060">
    <property type="entry name" value="FN3"/>
    <property type="match status" value="4"/>
</dbReference>
<evidence type="ECO:0000256" key="19">
    <source>
        <dbReference type="SAM" id="Phobius"/>
    </source>
</evidence>
<dbReference type="PANTHER" id="PTHR44170:SF12">
    <property type="entry name" value="NEUROFASCIN"/>
    <property type="match status" value="1"/>
</dbReference>
<keyword evidence="6" id="KW-0732">Signal</keyword>
<feature type="domain" description="Fibronectin type-III" evidence="21">
    <location>
        <begin position="617"/>
        <end position="712"/>
    </location>
</feature>
<evidence type="ECO:0000256" key="11">
    <source>
        <dbReference type="ARBA" id="ARBA00023157"/>
    </source>
</evidence>
<keyword evidence="5 19" id="KW-0812">Transmembrane</keyword>
<feature type="domain" description="Ig-like" evidence="20">
    <location>
        <begin position="332"/>
        <end position="419"/>
    </location>
</feature>
<keyword evidence="14" id="KW-0393">Immunoglobulin domain</keyword>
<evidence type="ECO:0000256" key="5">
    <source>
        <dbReference type="ARBA" id="ARBA00022692"/>
    </source>
</evidence>
<dbReference type="GeneTree" id="ENSGT00940000157024"/>
<reference evidence="22" key="1">
    <citation type="submission" date="2025-08" db="UniProtKB">
        <authorList>
            <consortium name="Ensembl"/>
        </authorList>
    </citation>
    <scope>IDENTIFICATION</scope>
</reference>
<dbReference type="SMART" id="SM00408">
    <property type="entry name" value="IGc2"/>
    <property type="match status" value="5"/>
</dbReference>
<evidence type="ECO:0000256" key="3">
    <source>
        <dbReference type="ARBA" id="ARBA00008588"/>
    </source>
</evidence>
<feature type="domain" description="Fibronectin type-III" evidence="21">
    <location>
        <begin position="717"/>
        <end position="810"/>
    </location>
</feature>
<feature type="domain" description="Fibronectin type-III" evidence="21">
    <location>
        <begin position="923"/>
        <end position="1019"/>
    </location>
</feature>
<keyword evidence="10 19" id="KW-0472">Membrane</keyword>
<organism evidence="22 23">
    <name type="scientific">Dicentrarchus labrax</name>
    <name type="common">European seabass</name>
    <name type="synonym">Morone labrax</name>
    <dbReference type="NCBI Taxonomy" id="13489"/>
    <lineage>
        <taxon>Eukaryota</taxon>
        <taxon>Metazoa</taxon>
        <taxon>Chordata</taxon>
        <taxon>Craniata</taxon>
        <taxon>Vertebrata</taxon>
        <taxon>Euteleostomi</taxon>
        <taxon>Actinopterygii</taxon>
        <taxon>Neopterygii</taxon>
        <taxon>Teleostei</taxon>
        <taxon>Neoteleostei</taxon>
        <taxon>Acanthomorphata</taxon>
        <taxon>Eupercaria</taxon>
        <taxon>Moronidae</taxon>
        <taxon>Dicentrarchus</taxon>
    </lineage>
</organism>
<evidence type="ECO:0000256" key="16">
    <source>
        <dbReference type="ARBA" id="ARBA00063896"/>
    </source>
</evidence>
<feature type="transmembrane region" description="Helical" evidence="19">
    <location>
        <begin position="1079"/>
        <end position="1100"/>
    </location>
</feature>
<feature type="compositionally biased region" description="Basic and acidic residues" evidence="18">
    <location>
        <begin position="1112"/>
        <end position="1139"/>
    </location>
</feature>
<dbReference type="CDD" id="cd00063">
    <property type="entry name" value="FN3"/>
    <property type="match status" value="4"/>
</dbReference>
<dbReference type="PROSITE" id="PS50835">
    <property type="entry name" value="IG_LIKE"/>
    <property type="match status" value="6"/>
</dbReference>
<comment type="subunit">
    <text evidence="16">Interacts with SHTN1; the interaction occurs in axonal growth cones. Interacts with isoform 2 of BSG.</text>
</comment>
<dbReference type="FunFam" id="2.60.40.10:FF:000114">
    <property type="entry name" value="Neuronal cell adhesion molecule"/>
    <property type="match status" value="1"/>
</dbReference>
<feature type="domain" description="Ig-like" evidence="20">
    <location>
        <begin position="37"/>
        <end position="125"/>
    </location>
</feature>
<evidence type="ECO:0000256" key="15">
    <source>
        <dbReference type="ARBA" id="ARBA00060042"/>
    </source>
</evidence>
<dbReference type="SUPFAM" id="SSF48726">
    <property type="entry name" value="Immunoglobulin"/>
    <property type="match status" value="6"/>
</dbReference>
<dbReference type="Proteomes" id="UP000694389">
    <property type="component" value="Unassembled WGS sequence"/>
</dbReference>
<dbReference type="InterPro" id="IPR013098">
    <property type="entry name" value="Ig_I-set"/>
</dbReference>
<feature type="domain" description="Ig-like" evidence="20">
    <location>
        <begin position="139"/>
        <end position="225"/>
    </location>
</feature>
<dbReference type="InterPro" id="IPR003961">
    <property type="entry name" value="FN3_dom"/>
</dbReference>
<dbReference type="FunFam" id="2.60.40.10:FF:000347">
    <property type="entry name" value="Neuronal cell adhesion molecule"/>
    <property type="match status" value="1"/>
</dbReference>
<keyword evidence="12" id="KW-0325">Glycoprotein</keyword>
<keyword evidence="13" id="KW-0966">Cell projection</keyword>
<comment type="function">
    <text evidence="15">Neural cell adhesion molecule involved in the dynamics of cell adhesion and in the generation of transmembrane signals at tyrosine kinase receptors. During brain development, critical in multiple processes, including neuronal migration, axonal growth and fasciculation, and synaptogenesis. In the mature brain, plays a role in the dynamics of neuronal structure and function, including synaptic plasticity.</text>
</comment>
<feature type="domain" description="Ig-like" evidence="20">
    <location>
        <begin position="516"/>
        <end position="603"/>
    </location>
</feature>
<dbReference type="Pfam" id="PF13927">
    <property type="entry name" value="Ig_3"/>
    <property type="match status" value="3"/>
</dbReference>
<dbReference type="FunFam" id="2.60.40.10:FF:000078">
    <property type="entry name" value="Neuronal cell adhesion molecule"/>
    <property type="match status" value="1"/>
</dbReference>
<dbReference type="GO" id="GO:0098632">
    <property type="term" value="F:cell-cell adhesion mediator activity"/>
    <property type="evidence" value="ECO:0007669"/>
    <property type="project" value="TreeGrafter"/>
</dbReference>
<feature type="transmembrane region" description="Helical" evidence="19">
    <location>
        <begin position="12"/>
        <end position="34"/>
    </location>
</feature>
<dbReference type="FunFam" id="2.60.40.10:FF:000100">
    <property type="entry name" value="Neuronal cell adhesion molecule a"/>
    <property type="match status" value="1"/>
</dbReference>
<dbReference type="InterPro" id="IPR003599">
    <property type="entry name" value="Ig_sub"/>
</dbReference>
<dbReference type="InterPro" id="IPR003598">
    <property type="entry name" value="Ig_sub2"/>
</dbReference>
<dbReference type="Ensembl" id="ENSDLAT00005057787.2">
    <property type="protein sequence ID" value="ENSDLAP00005054388.2"/>
    <property type="gene ID" value="ENSDLAG00005019399.2"/>
</dbReference>
<feature type="domain" description="Fibronectin type-III" evidence="21">
    <location>
        <begin position="815"/>
        <end position="919"/>
    </location>
</feature>
<dbReference type="Pfam" id="PF00041">
    <property type="entry name" value="fn3"/>
    <property type="match status" value="3"/>
</dbReference>
<comment type="subcellular location">
    <subcellularLocation>
        <location evidence="1">Cell membrane</location>
        <topology evidence="1">Single-pass type I membrane protein</topology>
    </subcellularLocation>
    <subcellularLocation>
        <location evidence="2">Cell projection</location>
        <location evidence="2">Growth cone</location>
    </subcellularLocation>
</comment>
<keyword evidence="7" id="KW-0677">Repeat</keyword>
<comment type="similarity">
    <text evidence="3">Belongs to the immunoglobulin superfamily. L1/neurofascin/NgCAM family.</text>
</comment>
<dbReference type="FunFam" id="2.60.40.10:FF:000028">
    <property type="entry name" value="Neuronal cell adhesion molecule"/>
    <property type="match status" value="1"/>
</dbReference>
<evidence type="ECO:0000256" key="6">
    <source>
        <dbReference type="ARBA" id="ARBA00022729"/>
    </source>
</evidence>
<keyword evidence="11" id="KW-1015">Disulfide bond</keyword>
<dbReference type="GO" id="GO:0007420">
    <property type="term" value="P:brain development"/>
    <property type="evidence" value="ECO:0007669"/>
    <property type="project" value="TreeGrafter"/>
</dbReference>
<dbReference type="InterPro" id="IPR026966">
    <property type="entry name" value="Neurofascin/L1/NrCAM_C"/>
</dbReference>
<evidence type="ECO:0000256" key="8">
    <source>
        <dbReference type="ARBA" id="ARBA00022889"/>
    </source>
</evidence>
<keyword evidence="23" id="KW-1185">Reference proteome</keyword>
<dbReference type="CDD" id="cd05875">
    <property type="entry name" value="IgI_hNeurofascin_like"/>
    <property type="match status" value="1"/>
</dbReference>
<dbReference type="GO" id="GO:0009986">
    <property type="term" value="C:cell surface"/>
    <property type="evidence" value="ECO:0007669"/>
    <property type="project" value="UniProtKB-ARBA"/>
</dbReference>
<dbReference type="InterPro" id="IPR026965">
    <property type="entry name" value="NFASC_Ig-like"/>
</dbReference>
<dbReference type="InterPro" id="IPR007110">
    <property type="entry name" value="Ig-like_dom"/>
</dbReference>
<protein>
    <recommendedName>
        <fullName evidence="17">Neural cell adhesion molecule L1</fullName>
    </recommendedName>
</protein>
<evidence type="ECO:0000256" key="12">
    <source>
        <dbReference type="ARBA" id="ARBA00023180"/>
    </source>
</evidence>
<dbReference type="GO" id="GO:0007411">
    <property type="term" value="P:axon guidance"/>
    <property type="evidence" value="ECO:0007669"/>
    <property type="project" value="TreeGrafter"/>
</dbReference>
<feature type="domain" description="Ig-like" evidence="20">
    <location>
        <begin position="239"/>
        <end position="327"/>
    </location>
</feature>
<evidence type="ECO:0000256" key="7">
    <source>
        <dbReference type="ARBA" id="ARBA00022737"/>
    </source>
</evidence>
<evidence type="ECO:0000256" key="2">
    <source>
        <dbReference type="ARBA" id="ARBA00004624"/>
    </source>
</evidence>
<dbReference type="FunFam" id="2.60.40.10:FF:000038">
    <property type="entry name" value="Neuronal cell adhesion molecule"/>
    <property type="match status" value="1"/>
</dbReference>
<evidence type="ECO:0000256" key="13">
    <source>
        <dbReference type="ARBA" id="ARBA00023273"/>
    </source>
</evidence>
<dbReference type="FunFam" id="2.60.40.10:FF:000005">
    <property type="entry name" value="Neuronal cell adhesion molecule"/>
    <property type="match status" value="1"/>
</dbReference>
<dbReference type="Gene3D" id="2.60.40.10">
    <property type="entry name" value="Immunoglobulins"/>
    <property type="match status" value="10"/>
</dbReference>